<reference evidence="10" key="1">
    <citation type="submission" date="2016-06" db="EMBL/GenBank/DDBJ databases">
        <authorList>
            <person name="Petersen J."/>
            <person name="Sayavedra L."/>
        </authorList>
    </citation>
    <scope>NUCLEOTIDE SEQUENCE [LARGE SCALE GENOMIC DNA]</scope>
    <source>
        <strain evidence="10">BazSymA</strain>
    </source>
</reference>
<keyword evidence="1" id="KW-0723">Serine/threonine-protein kinase</keyword>
<gene>
    <name evidence="9" type="ORF">BAZSYMA_ACONTIG00081_2</name>
</gene>
<dbReference type="Pfam" id="PF00069">
    <property type="entry name" value="Pkinase"/>
    <property type="match status" value="1"/>
</dbReference>
<name>A0A1H6JVK7_9GAMM</name>
<evidence type="ECO:0000313" key="9">
    <source>
        <dbReference type="EMBL" id="SEH66618.1"/>
    </source>
</evidence>
<dbReference type="InterPro" id="IPR036457">
    <property type="entry name" value="PPM-type-like_dom_sf"/>
</dbReference>
<keyword evidence="6" id="KW-0472">Membrane</keyword>
<feature type="transmembrane region" description="Helical" evidence="6">
    <location>
        <begin position="545"/>
        <end position="564"/>
    </location>
</feature>
<keyword evidence="6" id="KW-1133">Transmembrane helix</keyword>
<evidence type="ECO:0000259" key="7">
    <source>
        <dbReference type="PROSITE" id="PS50011"/>
    </source>
</evidence>
<dbReference type="InterPro" id="IPR000719">
    <property type="entry name" value="Prot_kinase_dom"/>
</dbReference>
<dbReference type="PANTHER" id="PTHR24351">
    <property type="entry name" value="RIBOSOMAL PROTEIN S6 KINASE"/>
    <property type="match status" value="1"/>
</dbReference>
<dbReference type="SMART" id="SM00220">
    <property type="entry name" value="S_TKc"/>
    <property type="match status" value="1"/>
</dbReference>
<dbReference type="SMART" id="SM00331">
    <property type="entry name" value="PP2C_SIG"/>
    <property type="match status" value="1"/>
</dbReference>
<feature type="domain" description="PPM-type phosphatase" evidence="8">
    <location>
        <begin position="7"/>
        <end position="229"/>
    </location>
</feature>
<keyword evidence="4" id="KW-0418">Kinase</keyword>
<accession>A0A1H6JVK7</accession>
<dbReference type="SMART" id="SM00332">
    <property type="entry name" value="PP2Cc"/>
    <property type="match status" value="1"/>
</dbReference>
<dbReference type="PROSITE" id="PS50011">
    <property type="entry name" value="PROTEIN_KINASE_DOM"/>
    <property type="match status" value="1"/>
</dbReference>
<evidence type="ECO:0000256" key="5">
    <source>
        <dbReference type="ARBA" id="ARBA00022840"/>
    </source>
</evidence>
<keyword evidence="5" id="KW-0067">ATP-binding</keyword>
<dbReference type="CDD" id="cd14014">
    <property type="entry name" value="STKc_PknB_like"/>
    <property type="match status" value="1"/>
</dbReference>
<dbReference type="SUPFAM" id="SSF81606">
    <property type="entry name" value="PP2C-like"/>
    <property type="match status" value="1"/>
</dbReference>
<dbReference type="InterPro" id="IPR001932">
    <property type="entry name" value="PPM-type_phosphatase-like_dom"/>
</dbReference>
<dbReference type="Gene3D" id="3.30.200.20">
    <property type="entry name" value="Phosphorylase Kinase, domain 1"/>
    <property type="match status" value="1"/>
</dbReference>
<dbReference type="PROSITE" id="PS00108">
    <property type="entry name" value="PROTEIN_KINASE_ST"/>
    <property type="match status" value="1"/>
</dbReference>
<dbReference type="Gene3D" id="1.10.510.10">
    <property type="entry name" value="Transferase(Phosphotransferase) domain 1"/>
    <property type="match status" value="1"/>
</dbReference>
<dbReference type="EMBL" id="CDSC02000085">
    <property type="protein sequence ID" value="SEH66618.1"/>
    <property type="molecule type" value="Genomic_DNA"/>
</dbReference>
<protein>
    <submittedName>
        <fullName evidence="9">Serine/threonine protein phosphatase</fullName>
    </submittedName>
</protein>
<evidence type="ECO:0000256" key="3">
    <source>
        <dbReference type="ARBA" id="ARBA00022741"/>
    </source>
</evidence>
<organism evidence="9 10">
    <name type="scientific">Bathymodiolus azoricus thioautotrophic gill symbiont</name>
    <dbReference type="NCBI Taxonomy" id="235205"/>
    <lineage>
        <taxon>Bacteria</taxon>
        <taxon>Pseudomonadati</taxon>
        <taxon>Pseudomonadota</taxon>
        <taxon>Gammaproteobacteria</taxon>
        <taxon>sulfur-oxidizing symbionts</taxon>
    </lineage>
</organism>
<dbReference type="InterPro" id="IPR008271">
    <property type="entry name" value="Ser/Thr_kinase_AS"/>
</dbReference>
<dbReference type="InterPro" id="IPR011009">
    <property type="entry name" value="Kinase-like_dom_sf"/>
</dbReference>
<evidence type="ECO:0000259" key="8">
    <source>
        <dbReference type="PROSITE" id="PS51746"/>
    </source>
</evidence>
<evidence type="ECO:0000256" key="6">
    <source>
        <dbReference type="SAM" id="Phobius"/>
    </source>
</evidence>
<dbReference type="OrthoDB" id="9801841at2"/>
<dbReference type="RefSeq" id="WP_090714981.1">
    <property type="nucleotide sequence ID" value="NZ_CAESAP020000081.1"/>
</dbReference>
<evidence type="ECO:0000313" key="10">
    <source>
        <dbReference type="Proteomes" id="UP000198988"/>
    </source>
</evidence>
<evidence type="ECO:0000256" key="4">
    <source>
        <dbReference type="ARBA" id="ARBA00022777"/>
    </source>
</evidence>
<dbReference type="PROSITE" id="PS51746">
    <property type="entry name" value="PPM_2"/>
    <property type="match status" value="1"/>
</dbReference>
<evidence type="ECO:0000256" key="2">
    <source>
        <dbReference type="ARBA" id="ARBA00022679"/>
    </source>
</evidence>
<keyword evidence="2" id="KW-0808">Transferase</keyword>
<dbReference type="SUPFAM" id="SSF56112">
    <property type="entry name" value="Protein kinase-like (PK-like)"/>
    <property type="match status" value="1"/>
</dbReference>
<sequence>MQQLKVSINSHSIAGTKPENQDACAYHIPDKQALEYKGITSVIADGVSACERAAEASSCCVNSFLSDYYSTPDSWRVEHSATKVISALNNWLYSQSMRNDEISSMLSTLSVIIIKSNTAHIFHIGDSRIYRYRQGLLTQLTKDHVLNLNKEKTYLSRAMGFDLRVNVDYQTFNLEVNDQFLMTTDGVHDYLNDTSLQNLMSVASTTNDIVGKALDADSSDNISAMIVKIEQLPKKNIDEAFDELTERPVPPDLDKGMKINGFEIESLLVSSSKVQLYLARDINTKQSVVLKTPSINFEDDPQYLKHFMYEQWAGQRIQSSNVVKIHNSNEKASFLAYAMEYIKGQTLRQWMDENKEPDVKIVVSFVKQIIQGLRAFHRQEMLHCDLKPENIMIDKIGQIKLIDFGATRIAGVVELSSPVDVTDNQGTQGYTAPEVILNGKASQASDQFSLGAIVYEIFASQLPYQNKLDKNLTTQKLSKLSYESILIYHPNLAIWIDGAVRKACHLNVASRYEVLSEFLYDLEHPNSNFLQIEEPVKPEAKLKKYRLYFGLLFALNFILLLLLVTK</sequence>
<dbReference type="GO" id="GO:0005524">
    <property type="term" value="F:ATP binding"/>
    <property type="evidence" value="ECO:0007669"/>
    <property type="project" value="UniProtKB-KW"/>
</dbReference>
<dbReference type="CDD" id="cd00143">
    <property type="entry name" value="PP2Cc"/>
    <property type="match status" value="1"/>
</dbReference>
<dbReference type="Gene3D" id="3.60.40.10">
    <property type="entry name" value="PPM-type phosphatase domain"/>
    <property type="match status" value="1"/>
</dbReference>
<dbReference type="GO" id="GO:0004674">
    <property type="term" value="F:protein serine/threonine kinase activity"/>
    <property type="evidence" value="ECO:0007669"/>
    <property type="project" value="UniProtKB-KW"/>
</dbReference>
<proteinExistence type="predicted"/>
<keyword evidence="6" id="KW-0812">Transmembrane</keyword>
<feature type="domain" description="Protein kinase" evidence="7">
    <location>
        <begin position="262"/>
        <end position="527"/>
    </location>
</feature>
<keyword evidence="3" id="KW-0547">Nucleotide-binding</keyword>
<dbReference type="Pfam" id="PF13672">
    <property type="entry name" value="PP2C_2"/>
    <property type="match status" value="1"/>
</dbReference>
<dbReference type="Proteomes" id="UP000198988">
    <property type="component" value="Unassembled WGS sequence"/>
</dbReference>
<dbReference type="AlphaFoldDB" id="A0A1H6JVK7"/>
<evidence type="ECO:0000256" key="1">
    <source>
        <dbReference type="ARBA" id="ARBA00022527"/>
    </source>
</evidence>